<dbReference type="AlphaFoldDB" id="H8FR93"/>
<organism evidence="2 3">
    <name type="scientific">Magnetospirillum molischianum DSM 120</name>
    <dbReference type="NCBI Taxonomy" id="1150626"/>
    <lineage>
        <taxon>Bacteria</taxon>
        <taxon>Pseudomonadati</taxon>
        <taxon>Pseudomonadota</taxon>
        <taxon>Alphaproteobacteria</taxon>
        <taxon>Rhodospirillales</taxon>
        <taxon>Rhodospirillaceae</taxon>
        <taxon>Magnetospirillum</taxon>
    </lineage>
</organism>
<gene>
    <name evidence="2" type="ORF">PHAMO_210393</name>
</gene>
<dbReference type="EMBL" id="CAHP01000014">
    <property type="protein sequence ID" value="CCG40881.1"/>
    <property type="molecule type" value="Genomic_DNA"/>
</dbReference>
<evidence type="ECO:0000313" key="3">
    <source>
        <dbReference type="Proteomes" id="UP000004169"/>
    </source>
</evidence>
<dbReference type="RefSeq" id="WP_002727519.1">
    <property type="nucleotide sequence ID" value="NZ_CAHP01000014.1"/>
</dbReference>
<reference evidence="2 3" key="1">
    <citation type="journal article" date="2012" name="J. Bacteriol.">
        <title>Draft Genome Sequence of the Purple Photosynthetic Bacterium Phaeospirillum molischianum DSM120, a Particularly Versatile Bacterium.</title>
        <authorList>
            <person name="Duquesne K."/>
            <person name="Prima V."/>
            <person name="Ji B."/>
            <person name="Rouy Z."/>
            <person name="Medigue C."/>
            <person name="Talla E."/>
            <person name="Sturgis J.N."/>
        </authorList>
    </citation>
    <scope>NUCLEOTIDE SEQUENCE [LARGE SCALE GENOMIC DNA]</scope>
    <source>
        <strain evidence="3">DSM120</strain>
    </source>
</reference>
<evidence type="ECO:0000313" key="2">
    <source>
        <dbReference type="EMBL" id="CCG40881.1"/>
    </source>
</evidence>
<sequence length="67" mass="7491">MDMNSQRQHEGTNGPDNPVRRAAYEDALSRVQHLRSFSESLNDEQRASLISDGPITIGCYTAPSRSR</sequence>
<evidence type="ECO:0000256" key="1">
    <source>
        <dbReference type="SAM" id="MobiDB-lite"/>
    </source>
</evidence>
<keyword evidence="3" id="KW-1185">Reference proteome</keyword>
<dbReference type="Proteomes" id="UP000004169">
    <property type="component" value="Unassembled WGS sequence"/>
</dbReference>
<protein>
    <submittedName>
        <fullName evidence="2">Uncharacterized protein</fullName>
    </submittedName>
</protein>
<feature type="region of interest" description="Disordered" evidence="1">
    <location>
        <begin position="1"/>
        <end position="20"/>
    </location>
</feature>
<accession>H8FR93</accession>
<proteinExistence type="predicted"/>
<comment type="caution">
    <text evidence="2">The sequence shown here is derived from an EMBL/GenBank/DDBJ whole genome shotgun (WGS) entry which is preliminary data.</text>
</comment>
<name>H8FR93_MAGML</name>